<dbReference type="Proteomes" id="UP000621510">
    <property type="component" value="Unassembled WGS sequence"/>
</dbReference>
<dbReference type="RefSeq" id="WP_201857980.1">
    <property type="nucleotide sequence ID" value="NZ_JAERRG010000045.1"/>
</dbReference>
<protein>
    <recommendedName>
        <fullName evidence="3">Secreted protein</fullName>
    </recommendedName>
</protein>
<organism evidence="1 2">
    <name type="scientific">Streptomyces endocoffeicus</name>
    <dbReference type="NCBI Taxonomy" id="2898945"/>
    <lineage>
        <taxon>Bacteria</taxon>
        <taxon>Bacillati</taxon>
        <taxon>Actinomycetota</taxon>
        <taxon>Actinomycetes</taxon>
        <taxon>Kitasatosporales</taxon>
        <taxon>Streptomycetaceae</taxon>
        <taxon>Streptomyces</taxon>
    </lineage>
</organism>
<gene>
    <name evidence="1" type="ORF">JK364_49170</name>
</gene>
<evidence type="ECO:0008006" key="3">
    <source>
        <dbReference type="Google" id="ProtNLM"/>
    </source>
</evidence>
<proteinExistence type="predicted"/>
<evidence type="ECO:0000313" key="1">
    <source>
        <dbReference type="EMBL" id="MBL1120212.1"/>
    </source>
</evidence>
<keyword evidence="2" id="KW-1185">Reference proteome</keyword>
<name>A0ABS1Q6D3_9ACTN</name>
<dbReference type="EMBL" id="JAERRG010000045">
    <property type="protein sequence ID" value="MBL1120212.1"/>
    <property type="molecule type" value="Genomic_DNA"/>
</dbReference>
<reference evidence="1 2" key="1">
    <citation type="submission" date="2021-01" db="EMBL/GenBank/DDBJ databases">
        <title>WGS of actinomycetes isolated from Thailand.</title>
        <authorList>
            <person name="Thawai C."/>
        </authorList>
    </citation>
    <scope>NUCLEOTIDE SEQUENCE [LARGE SCALE GENOMIC DNA]</scope>
    <source>
        <strain evidence="1 2">CA3R110</strain>
    </source>
</reference>
<evidence type="ECO:0000313" key="2">
    <source>
        <dbReference type="Proteomes" id="UP000621510"/>
    </source>
</evidence>
<accession>A0ABS1Q6D3</accession>
<sequence length="85" mass="9054">MVQDLVFGILLGLDQLLLAGFKSCLCWSVAWYADSTDVERCSGTLVTVPPESGADFFVAVAAQLGLGCIPQRPVALRALRLADGR</sequence>
<comment type="caution">
    <text evidence="1">The sequence shown here is derived from an EMBL/GenBank/DDBJ whole genome shotgun (WGS) entry which is preliminary data.</text>
</comment>